<organism evidence="2 3">
    <name type="scientific">Maribacter flavus</name>
    <dbReference type="NCBI Taxonomy" id="1658664"/>
    <lineage>
        <taxon>Bacteria</taxon>
        <taxon>Pseudomonadati</taxon>
        <taxon>Bacteroidota</taxon>
        <taxon>Flavobacteriia</taxon>
        <taxon>Flavobacteriales</taxon>
        <taxon>Flavobacteriaceae</taxon>
        <taxon>Maribacter</taxon>
    </lineage>
</organism>
<keyword evidence="3" id="KW-1185">Reference proteome</keyword>
<gene>
    <name evidence="2" type="ORF">V1H85_17655</name>
</gene>
<dbReference type="EMBL" id="JAZDDF010000026">
    <property type="protein sequence ID" value="MEE1974283.1"/>
    <property type="molecule type" value="Genomic_DNA"/>
</dbReference>
<dbReference type="Proteomes" id="UP001343698">
    <property type="component" value="Unassembled WGS sequence"/>
</dbReference>
<feature type="coiled-coil region" evidence="1">
    <location>
        <begin position="280"/>
        <end position="321"/>
    </location>
</feature>
<evidence type="ECO:0000313" key="2">
    <source>
        <dbReference type="EMBL" id="MEE1974283.1"/>
    </source>
</evidence>
<proteinExistence type="predicted"/>
<evidence type="ECO:0000313" key="3">
    <source>
        <dbReference type="Proteomes" id="UP001343698"/>
    </source>
</evidence>
<sequence length="326" mass="34569">NGYLTAEVDGSITNEIQTLSIAGNDLTLSNGGGTVTIPAAGAADWSTLTGIPAGFADDTDDVLDEAAVDGFVANNGYLTAEVDGSITNEIQTLSIAGNDLTLSNGGGTVTIPSAGVADWSTLTGIPAGFIDNIDNVLDEAAVDGFVANNGYLTTEVDGSITNEIQTLSIAGNDLTLSNGGGTVALPPANPNFGAQDLITTGDVYGNSFITAANVYPDYVFQKYFLGKSPLNDNYTFKDLDEIEQFVKDNNHLPGIKSVKEIQKQGNWNLTEGALKNLEKIEELFLHTIEQEKKIEALQEENLELSKELEALKIQVEAIKKMLSKKE</sequence>
<reference evidence="2 3" key="1">
    <citation type="submission" date="2024-01" db="EMBL/GenBank/DDBJ databases">
        <title>Maribacter spp. originated from different algae showed divergent polysaccharides utilization ability.</title>
        <authorList>
            <person name="Wang H."/>
            <person name="Wu Y."/>
        </authorList>
    </citation>
    <scope>NUCLEOTIDE SEQUENCE [LARGE SCALE GENOMIC DNA]</scope>
    <source>
        <strain evidence="2 3">KPT27_14</strain>
    </source>
</reference>
<protein>
    <recommendedName>
        <fullName evidence="4">BZIP transcription factor</fullName>
    </recommendedName>
</protein>
<name>A0ABU7INN2_9FLAO</name>
<comment type="caution">
    <text evidence="2">The sequence shown here is derived from an EMBL/GenBank/DDBJ whole genome shotgun (WGS) entry which is preliminary data.</text>
</comment>
<evidence type="ECO:0008006" key="4">
    <source>
        <dbReference type="Google" id="ProtNLM"/>
    </source>
</evidence>
<keyword evidence="1" id="KW-0175">Coiled coil</keyword>
<feature type="non-terminal residue" evidence="2">
    <location>
        <position position="1"/>
    </location>
</feature>
<accession>A0ABU7INN2</accession>
<evidence type="ECO:0000256" key="1">
    <source>
        <dbReference type="SAM" id="Coils"/>
    </source>
</evidence>